<dbReference type="EMBL" id="FWXD01000038">
    <property type="protein sequence ID" value="SMC29629.1"/>
    <property type="molecule type" value="Genomic_DNA"/>
</dbReference>
<dbReference type="SUPFAM" id="SSF53850">
    <property type="entry name" value="Periplasmic binding protein-like II"/>
    <property type="match status" value="1"/>
</dbReference>
<dbReference type="Gene3D" id="3.40.190.10">
    <property type="entry name" value="Periplasmic binding protein-like II"/>
    <property type="match status" value="2"/>
</dbReference>
<organism evidence="4 5">
    <name type="scientific">Andreprevotia lacus DSM 23236</name>
    <dbReference type="NCBI Taxonomy" id="1121001"/>
    <lineage>
        <taxon>Bacteria</taxon>
        <taxon>Pseudomonadati</taxon>
        <taxon>Pseudomonadota</taxon>
        <taxon>Betaproteobacteria</taxon>
        <taxon>Neisseriales</taxon>
        <taxon>Chitinibacteraceae</taxon>
        <taxon>Andreprevotia</taxon>
    </lineage>
</organism>
<dbReference type="OrthoDB" id="7677520at2"/>
<dbReference type="PANTHER" id="PTHR35936:SF6">
    <property type="entry name" value="AMINO ACID ABC TRANSPORTER SUBSTRATE-BINDING PAAT FAMILY PROTEIN"/>
    <property type="match status" value="1"/>
</dbReference>
<evidence type="ECO:0000313" key="5">
    <source>
        <dbReference type="Proteomes" id="UP000192761"/>
    </source>
</evidence>
<evidence type="ECO:0000313" key="4">
    <source>
        <dbReference type="EMBL" id="SMC29629.1"/>
    </source>
</evidence>
<feature type="domain" description="Solute-binding protein family 3/N-terminal" evidence="3">
    <location>
        <begin position="26"/>
        <end position="252"/>
    </location>
</feature>
<dbReference type="STRING" id="1121001.SAMN02745857_03969"/>
<protein>
    <submittedName>
        <fullName evidence="4">Polar amino acid transport system substrate-binding protein</fullName>
    </submittedName>
</protein>
<dbReference type="Proteomes" id="UP000192761">
    <property type="component" value="Unassembled WGS sequence"/>
</dbReference>
<dbReference type="Pfam" id="PF00497">
    <property type="entry name" value="SBP_bac_3"/>
    <property type="match status" value="1"/>
</dbReference>
<reference evidence="4 5" key="1">
    <citation type="submission" date="2017-04" db="EMBL/GenBank/DDBJ databases">
        <authorList>
            <person name="Afonso C.L."/>
            <person name="Miller P.J."/>
            <person name="Scott M.A."/>
            <person name="Spackman E."/>
            <person name="Goraichik I."/>
            <person name="Dimitrov K.M."/>
            <person name="Suarez D.L."/>
            <person name="Swayne D.E."/>
        </authorList>
    </citation>
    <scope>NUCLEOTIDE SEQUENCE [LARGE SCALE GENOMIC DNA]</scope>
    <source>
        <strain evidence="4 5">DSM 23236</strain>
    </source>
</reference>
<sequence>MACHHHIAALLLAATLAGAHAADCQRVIITAHPDYKPFHWYDGKAMTGASIELARRILDDMRFPYEIRYMGPWPRVLKEAEAGNVDIVMGLKSTPERREYMDFTSEPAFPNPMAVFVRKDKTFAFTRWDDLIGKRGGVNSGDRYGEGFDEFLHDKLNIEPVNEMGQNFKKLGADRIDYYITGLYPGMAYLADNKQDQQFVTLAKPINSGVVQVGFVKKSPCLVLLQGFNLRLQQLNAKGEPQKLLDKYLGKLRDAGKEGAAR</sequence>
<gene>
    <name evidence="4" type="ORF">SAMN02745857_03969</name>
</gene>
<dbReference type="InterPro" id="IPR001638">
    <property type="entry name" value="Solute-binding_3/MltF_N"/>
</dbReference>
<evidence type="ECO:0000259" key="3">
    <source>
        <dbReference type="SMART" id="SM00062"/>
    </source>
</evidence>
<feature type="chain" id="PRO_5012574189" evidence="2">
    <location>
        <begin position="22"/>
        <end position="262"/>
    </location>
</feature>
<dbReference type="AlphaFoldDB" id="A0A1W1Y080"/>
<dbReference type="RefSeq" id="WP_084092892.1">
    <property type="nucleotide sequence ID" value="NZ_FWXD01000038.1"/>
</dbReference>
<accession>A0A1W1Y080</accession>
<name>A0A1W1Y080_9NEIS</name>
<evidence type="ECO:0000256" key="2">
    <source>
        <dbReference type="SAM" id="SignalP"/>
    </source>
</evidence>
<dbReference type="PANTHER" id="PTHR35936">
    <property type="entry name" value="MEMBRANE-BOUND LYTIC MUREIN TRANSGLYCOSYLASE F"/>
    <property type="match status" value="1"/>
</dbReference>
<proteinExistence type="predicted"/>
<keyword evidence="1 2" id="KW-0732">Signal</keyword>
<feature type="signal peptide" evidence="2">
    <location>
        <begin position="1"/>
        <end position="21"/>
    </location>
</feature>
<keyword evidence="5" id="KW-1185">Reference proteome</keyword>
<evidence type="ECO:0000256" key="1">
    <source>
        <dbReference type="ARBA" id="ARBA00022729"/>
    </source>
</evidence>
<dbReference type="SMART" id="SM00062">
    <property type="entry name" value="PBPb"/>
    <property type="match status" value="1"/>
</dbReference>